<keyword evidence="1" id="KW-0812">Transmembrane</keyword>
<keyword evidence="3" id="KW-1185">Reference proteome</keyword>
<evidence type="ECO:0008006" key="4">
    <source>
        <dbReference type="Google" id="ProtNLM"/>
    </source>
</evidence>
<sequence>MKKELIVNVALPYATYLLLHHYFGVANVPALAAGAVFPIVSIIVTFLRERRLQPIGLIVLVATSASIAGSFLLDSPTLLLAKGSLITGTVGLVFGLSLLWKRPLVYYIATADPDDRREGEALWPTTPRYRQMMRTITIAWTVALIAEALLRLALIPLLPIEIFLPISETMWIALFVPMTAWSWRYGQRTMSEIKPA</sequence>
<dbReference type="RefSeq" id="WP_306885516.1">
    <property type="nucleotide sequence ID" value="NZ_JAUSUL010000002.1"/>
</dbReference>
<dbReference type="AlphaFoldDB" id="A0AAE3VPK8"/>
<protein>
    <recommendedName>
        <fullName evidence="4">Intracellular septation protein A</fullName>
    </recommendedName>
</protein>
<reference evidence="2" key="1">
    <citation type="submission" date="2023-07" db="EMBL/GenBank/DDBJ databases">
        <title>Genomic Encyclopedia of Type Strains, Phase IV (KMG-IV): sequencing the most valuable type-strain genomes for metagenomic binning, comparative biology and taxonomic classification.</title>
        <authorList>
            <person name="Goeker M."/>
        </authorList>
    </citation>
    <scope>NUCLEOTIDE SEQUENCE</scope>
    <source>
        <strain evidence="2">DSM 21202</strain>
    </source>
</reference>
<dbReference type="NCBIfam" id="NF041646">
    <property type="entry name" value="VC0807_fam"/>
    <property type="match status" value="1"/>
</dbReference>
<feature type="transmembrane region" description="Helical" evidence="1">
    <location>
        <begin position="79"/>
        <end position="100"/>
    </location>
</feature>
<feature type="transmembrane region" description="Helical" evidence="1">
    <location>
        <begin position="5"/>
        <end position="23"/>
    </location>
</feature>
<name>A0AAE3VPK8_9HYPH</name>
<proteinExistence type="predicted"/>
<feature type="transmembrane region" description="Helical" evidence="1">
    <location>
        <begin position="54"/>
        <end position="73"/>
    </location>
</feature>
<feature type="transmembrane region" description="Helical" evidence="1">
    <location>
        <begin position="162"/>
        <end position="183"/>
    </location>
</feature>
<keyword evidence="1" id="KW-1133">Transmembrane helix</keyword>
<organism evidence="2 3">
    <name type="scientific">Amorphus orientalis</name>
    <dbReference type="NCBI Taxonomy" id="649198"/>
    <lineage>
        <taxon>Bacteria</taxon>
        <taxon>Pseudomonadati</taxon>
        <taxon>Pseudomonadota</taxon>
        <taxon>Alphaproteobacteria</taxon>
        <taxon>Hyphomicrobiales</taxon>
        <taxon>Amorphaceae</taxon>
        <taxon>Amorphus</taxon>
    </lineage>
</organism>
<keyword evidence="1" id="KW-0472">Membrane</keyword>
<evidence type="ECO:0000313" key="3">
    <source>
        <dbReference type="Proteomes" id="UP001229244"/>
    </source>
</evidence>
<dbReference type="EMBL" id="JAUSUL010000002">
    <property type="protein sequence ID" value="MDQ0315693.1"/>
    <property type="molecule type" value="Genomic_DNA"/>
</dbReference>
<evidence type="ECO:0000256" key="1">
    <source>
        <dbReference type="SAM" id="Phobius"/>
    </source>
</evidence>
<accession>A0AAE3VPK8</accession>
<evidence type="ECO:0000313" key="2">
    <source>
        <dbReference type="EMBL" id="MDQ0315693.1"/>
    </source>
</evidence>
<feature type="transmembrane region" description="Helical" evidence="1">
    <location>
        <begin position="138"/>
        <end position="156"/>
    </location>
</feature>
<feature type="transmembrane region" description="Helical" evidence="1">
    <location>
        <begin position="29"/>
        <end position="47"/>
    </location>
</feature>
<gene>
    <name evidence="2" type="ORF">J2S73_002150</name>
</gene>
<dbReference type="Proteomes" id="UP001229244">
    <property type="component" value="Unassembled WGS sequence"/>
</dbReference>
<comment type="caution">
    <text evidence="2">The sequence shown here is derived from an EMBL/GenBank/DDBJ whole genome shotgun (WGS) entry which is preliminary data.</text>
</comment>